<dbReference type="AlphaFoldDB" id="I2Q7E7"/>
<proteinExistence type="predicted"/>
<accession>I2Q7E7</accession>
<reference evidence="1" key="1">
    <citation type="submission" date="2011-11" db="EMBL/GenBank/DDBJ databases">
        <title>Improved High-Quality Draft sequence of Desulfovibrio sp. U5L.</title>
        <authorList>
            <consortium name="US DOE Joint Genome Institute"/>
            <person name="Lucas S."/>
            <person name="Han J."/>
            <person name="Lapidus A."/>
            <person name="Cheng J.-F."/>
            <person name="Goodwin L."/>
            <person name="Pitluck S."/>
            <person name="Peters L."/>
            <person name="Ovchinnikova G."/>
            <person name="Held B."/>
            <person name="Detter J.C."/>
            <person name="Han C."/>
            <person name="Tapia R."/>
            <person name="Land M."/>
            <person name="Hauser L."/>
            <person name="Kyrpides N."/>
            <person name="Ivanova N."/>
            <person name="Pagani I."/>
            <person name="Gabster J."/>
            <person name="Walker C."/>
            <person name="Stolyar S."/>
            <person name="Stahl D."/>
            <person name="Arkin A."/>
            <person name="Dehal P."/>
            <person name="Hazen T."/>
            <person name="Woyke T."/>
        </authorList>
    </citation>
    <scope>NUCLEOTIDE SEQUENCE [LARGE SCALE GENOMIC DNA]</scope>
    <source>
        <strain evidence="1">U5L</strain>
    </source>
</reference>
<dbReference type="HOGENOM" id="CLU_1014637_0_0_7"/>
<evidence type="ECO:0000313" key="1">
    <source>
        <dbReference type="EMBL" id="EIG55703.1"/>
    </source>
</evidence>
<dbReference type="SUPFAM" id="SSF48452">
    <property type="entry name" value="TPR-like"/>
    <property type="match status" value="1"/>
</dbReference>
<dbReference type="OrthoDB" id="5448387at2"/>
<gene>
    <name evidence="1" type="ORF">DesU5LDRAFT_4111</name>
</gene>
<dbReference type="STRING" id="596152.DesU5LDRAFT_4111"/>
<protein>
    <submittedName>
        <fullName evidence="1">Uncharacterized protein</fullName>
    </submittedName>
</protein>
<dbReference type="InterPro" id="IPR011990">
    <property type="entry name" value="TPR-like_helical_dom_sf"/>
</dbReference>
<organism evidence="1">
    <name type="scientific">Desulfovibrio sp. U5L</name>
    <dbReference type="NCBI Taxonomy" id="596152"/>
    <lineage>
        <taxon>Bacteria</taxon>
        <taxon>Pseudomonadati</taxon>
        <taxon>Thermodesulfobacteriota</taxon>
        <taxon>Desulfovibrionia</taxon>
        <taxon>Desulfovibrionales</taxon>
        <taxon>Desulfovibrionaceae</taxon>
        <taxon>Desulfovibrio</taxon>
    </lineage>
</organism>
<dbReference type="EMBL" id="JH600068">
    <property type="protein sequence ID" value="EIG55703.1"/>
    <property type="molecule type" value="Genomic_DNA"/>
</dbReference>
<name>I2Q7E7_9BACT</name>
<sequence length="275" mass="30454">MPPSGKSIREDLARAKAAFAKNDELRTVQLVVMALRAFVSVKLPSSDRIMVEGLLRESFSNLSKLPHIRKLAPNGIPYVKGQEQKLCSTLIPLAQQLEDELGRENLDAMRERKLRIDHAIIKGSKFLADGNLLEAQRNFRAAVEDYVDEKGLFPLIASRLIDAGQFKPSFEYIRRAVEESPDNARAYDFLLTAAGKAEEWSLAERILLDVQAKDPRQPLLDQTLALVEARLGHWAEARSAAKRAVDAAPRLAEAARVLALAEKKLAEKAAPPTAS</sequence>
<dbReference type="Gene3D" id="1.25.40.10">
    <property type="entry name" value="Tetratricopeptide repeat domain"/>
    <property type="match status" value="1"/>
</dbReference>
<dbReference type="eggNOG" id="COG4783">
    <property type="taxonomic scope" value="Bacteria"/>
</dbReference>